<protein>
    <recommendedName>
        <fullName evidence="5">CXXC-type domain-containing protein</fullName>
    </recommendedName>
</protein>
<dbReference type="InterPro" id="IPR002857">
    <property type="entry name" value="Znf_CXXC"/>
</dbReference>
<dbReference type="PROSITE" id="PS51058">
    <property type="entry name" value="ZF_CXXC"/>
    <property type="match status" value="1"/>
</dbReference>
<feature type="region of interest" description="Disordered" evidence="4">
    <location>
        <begin position="137"/>
        <end position="168"/>
    </location>
</feature>
<feature type="compositionally biased region" description="Basic and acidic residues" evidence="4">
    <location>
        <begin position="138"/>
        <end position="165"/>
    </location>
</feature>
<feature type="region of interest" description="Disordered" evidence="4">
    <location>
        <begin position="27"/>
        <end position="114"/>
    </location>
</feature>
<dbReference type="InParanoid" id="A0A1Z5JCJ5"/>
<evidence type="ECO:0000313" key="6">
    <source>
        <dbReference type="EMBL" id="GAX11724.1"/>
    </source>
</evidence>
<dbReference type="CDD" id="cd04508">
    <property type="entry name" value="Tudor_SF"/>
    <property type="match status" value="1"/>
</dbReference>
<feature type="compositionally biased region" description="Basic and acidic residues" evidence="4">
    <location>
        <begin position="86"/>
        <end position="98"/>
    </location>
</feature>
<dbReference type="InterPro" id="IPR002999">
    <property type="entry name" value="Tudor"/>
</dbReference>
<accession>A0A1Z5JCJ5</accession>
<dbReference type="GO" id="GO:0008270">
    <property type="term" value="F:zinc ion binding"/>
    <property type="evidence" value="ECO:0007669"/>
    <property type="project" value="UniProtKB-KW"/>
</dbReference>
<evidence type="ECO:0000256" key="3">
    <source>
        <dbReference type="ARBA" id="ARBA00022833"/>
    </source>
</evidence>
<evidence type="ECO:0000256" key="4">
    <source>
        <dbReference type="SAM" id="MobiDB-lite"/>
    </source>
</evidence>
<feature type="compositionally biased region" description="Low complexity" evidence="4">
    <location>
        <begin position="100"/>
        <end position="109"/>
    </location>
</feature>
<evidence type="ECO:0000256" key="2">
    <source>
        <dbReference type="ARBA" id="ARBA00022771"/>
    </source>
</evidence>
<keyword evidence="2" id="KW-0863">Zinc-finger</keyword>
<feature type="compositionally biased region" description="Basic and acidic residues" evidence="4">
    <location>
        <begin position="43"/>
        <end position="56"/>
    </location>
</feature>
<keyword evidence="1" id="KW-0479">Metal-binding</keyword>
<evidence type="ECO:0000259" key="5">
    <source>
        <dbReference type="PROSITE" id="PS51058"/>
    </source>
</evidence>
<reference evidence="6 7" key="1">
    <citation type="journal article" date="2015" name="Plant Cell">
        <title>Oil accumulation by the oleaginous diatom Fistulifera solaris as revealed by the genome and transcriptome.</title>
        <authorList>
            <person name="Tanaka T."/>
            <person name="Maeda Y."/>
            <person name="Veluchamy A."/>
            <person name="Tanaka M."/>
            <person name="Abida H."/>
            <person name="Marechal E."/>
            <person name="Bowler C."/>
            <person name="Muto M."/>
            <person name="Sunaga Y."/>
            <person name="Tanaka M."/>
            <person name="Yoshino T."/>
            <person name="Taniguchi T."/>
            <person name="Fukuda Y."/>
            <person name="Nemoto M."/>
            <person name="Matsumoto M."/>
            <person name="Wong P.S."/>
            <person name="Aburatani S."/>
            <person name="Fujibuchi W."/>
        </authorList>
    </citation>
    <scope>NUCLEOTIDE SEQUENCE [LARGE SCALE GENOMIC DNA]</scope>
    <source>
        <strain evidence="6 7">JPCC DA0580</strain>
    </source>
</reference>
<evidence type="ECO:0000256" key="1">
    <source>
        <dbReference type="ARBA" id="ARBA00022723"/>
    </source>
</evidence>
<name>A0A1Z5JCJ5_FISSO</name>
<dbReference type="AlphaFoldDB" id="A0A1Z5JCJ5"/>
<feature type="compositionally biased region" description="Polar residues" evidence="4">
    <location>
        <begin position="57"/>
        <end position="75"/>
    </location>
</feature>
<dbReference type="GO" id="GO:0003677">
    <property type="term" value="F:DNA binding"/>
    <property type="evidence" value="ECO:0007669"/>
    <property type="project" value="InterPro"/>
</dbReference>
<comment type="caution">
    <text evidence="6">The sequence shown here is derived from an EMBL/GenBank/DDBJ whole genome shotgun (WGS) entry which is preliminary data.</text>
</comment>
<dbReference type="OrthoDB" id="57231at2759"/>
<dbReference type="Proteomes" id="UP000198406">
    <property type="component" value="Unassembled WGS sequence"/>
</dbReference>
<evidence type="ECO:0000313" key="7">
    <source>
        <dbReference type="Proteomes" id="UP000198406"/>
    </source>
</evidence>
<feature type="domain" description="CXXC-type" evidence="5">
    <location>
        <begin position="304"/>
        <end position="344"/>
    </location>
</feature>
<gene>
    <name evidence="6" type="ORF">FisN_7Lh098</name>
</gene>
<keyword evidence="3" id="KW-0862">Zinc</keyword>
<sequence>MSSSKISPDGFLARPAENAALFERKEVNSEALPPKSPICVHGDSLHASRDVAKETSETLVRQSQTSRENSSTQAGSADFGANHFSPENEKGPDDEAHVRSTSTPTTTSSGAENTNIMAQANGNDKYGDDDVSETVLLEDSRDCKRPRESHEDDEKPAARRARFEEATAAQSCDNLEDVGSNSGRHSCPEADRQEDHSLQHSSVANGSCCGFCETCTDPFVCGKCSRCAYELRCVFSPCCKYVINDSTLRHYKEQAFSIVARDVRLKKQFEKIYGENGVITSKPLNGRVAHADNSAAADTTQNLCAERRDGFCGVCATCLDRDLCGKCGSCRGKREGRCAFLPCLDFNYTLLGINNFLNEAKTVKTGDPRLEHKFEKIFGSDGPLAAEVKLISESSLSGEAPRTGRGFVGHCKNCASCTNPIKCDKCISCRDTRKGRCVFALCLAYKYKPTTLANAKQQAKSIMKGNKMLERQFDQLYGSGGVFSGTAKAKAEPESQHDRKVKSRCGHCASCTAKEVCQKCAACRGIRGGGCVFYPCLNYKYKESTIKFFMHKARAVKAKSRNTHLEEQFERMYGKLITVLDESEVMTSKRSEKPHSHSKNSCDCSACCSPFFCKNCVPCKAGNRCVFNLCKTYAFKKKTMSTYKGYARQALYSDNSLKSRFKEFYGANSTKVKAEEEITIGTRVFARWHENDQWYNGTIVAKRGNLVDIFFDDGDERNDVPDDEFVPLEGLEESIVNDLYVSEDEIADKVLSDTAVVTTRHSLKRRGAGAAKCDKDKISHFLVNKGYYREWISRDGRTKAVYGKIESCTWAEEGPIQFNVILDLSIGQWFAFGVRNEAPNPRMCNVEEPDAWSGYLAYTAQNEGKLYLGPSACPPKEKPFYRHYILPTTIHACPQQRVINLVVKGHHLQLKAKESEVPNGGLGLFITAAPLAAINSLCREASLVFEEGELVDLGVYGPLRTEDLKPNHVLIVKEFVHNWKAEAWSFGSNGKDDLVFDITDDDTGNLSKLAESNILVFTNETDGNETPSIFAKEDPEGAMHYYIGHSYPGQGRLVIPNDGTEVELKVDYGEKYESVRVRKGYSRLSGRQLKIEEKKVSTYEKDMLDDLNKIKAEEVLEAQNFLVKLNSKWKEGMMIDDATAVGRAMLVTLILLRRVMAINSREKGTGAHTWLVRSLHALSLEFFDRFDYATNRALLVGNKWYAELLSAALEVPVTLSAGDNSYSIRRAIEYLL</sequence>
<keyword evidence="7" id="KW-1185">Reference proteome</keyword>
<dbReference type="SUPFAM" id="SSF63748">
    <property type="entry name" value="Tudor/PWWP/MBT"/>
    <property type="match status" value="1"/>
</dbReference>
<organism evidence="6 7">
    <name type="scientific">Fistulifera solaris</name>
    <name type="common">Oleaginous diatom</name>
    <dbReference type="NCBI Taxonomy" id="1519565"/>
    <lineage>
        <taxon>Eukaryota</taxon>
        <taxon>Sar</taxon>
        <taxon>Stramenopiles</taxon>
        <taxon>Ochrophyta</taxon>
        <taxon>Bacillariophyta</taxon>
        <taxon>Bacillariophyceae</taxon>
        <taxon>Bacillariophycidae</taxon>
        <taxon>Naviculales</taxon>
        <taxon>Naviculaceae</taxon>
        <taxon>Fistulifera</taxon>
    </lineage>
</organism>
<dbReference type="EMBL" id="BDSP01000044">
    <property type="protein sequence ID" value="GAX11724.1"/>
    <property type="molecule type" value="Genomic_DNA"/>
</dbReference>
<proteinExistence type="predicted"/>
<dbReference type="SMART" id="SM00333">
    <property type="entry name" value="TUDOR"/>
    <property type="match status" value="1"/>
</dbReference>
<dbReference type="Gene3D" id="2.30.30.140">
    <property type="match status" value="1"/>
</dbReference>